<evidence type="ECO:0000313" key="3">
    <source>
        <dbReference type="Proteomes" id="UP000016930"/>
    </source>
</evidence>
<feature type="region of interest" description="Disordered" evidence="1">
    <location>
        <begin position="53"/>
        <end position="83"/>
    </location>
</feature>
<dbReference type="OrthoDB" id="2758200at2759"/>
<reference evidence="2 3" key="1">
    <citation type="journal article" date="2012" name="Proc. Natl. Acad. Sci. U.S.A.">
        <title>Comparative genomics of Ceriporiopsis subvermispora and Phanerochaete chrysosporium provide insight into selective ligninolysis.</title>
        <authorList>
            <person name="Fernandez-Fueyo E."/>
            <person name="Ruiz-Duenas F.J."/>
            <person name="Ferreira P."/>
            <person name="Floudas D."/>
            <person name="Hibbett D.S."/>
            <person name="Canessa P."/>
            <person name="Larrondo L.F."/>
            <person name="James T.Y."/>
            <person name="Seelenfreund D."/>
            <person name="Lobos S."/>
            <person name="Polanco R."/>
            <person name="Tello M."/>
            <person name="Honda Y."/>
            <person name="Watanabe T."/>
            <person name="Watanabe T."/>
            <person name="Ryu J.S."/>
            <person name="Kubicek C.P."/>
            <person name="Schmoll M."/>
            <person name="Gaskell J."/>
            <person name="Hammel K.E."/>
            <person name="St John F.J."/>
            <person name="Vanden Wymelenberg A."/>
            <person name="Sabat G."/>
            <person name="Splinter BonDurant S."/>
            <person name="Syed K."/>
            <person name="Yadav J.S."/>
            <person name="Doddapaneni H."/>
            <person name="Subramanian V."/>
            <person name="Lavin J.L."/>
            <person name="Oguiza J.A."/>
            <person name="Perez G."/>
            <person name="Pisabarro A.G."/>
            <person name="Ramirez L."/>
            <person name="Santoyo F."/>
            <person name="Master E."/>
            <person name="Coutinho P.M."/>
            <person name="Henrissat B."/>
            <person name="Lombard V."/>
            <person name="Magnuson J.K."/>
            <person name="Kuees U."/>
            <person name="Hori C."/>
            <person name="Igarashi K."/>
            <person name="Samejima M."/>
            <person name="Held B.W."/>
            <person name="Barry K.W."/>
            <person name="LaButti K.M."/>
            <person name="Lapidus A."/>
            <person name="Lindquist E.A."/>
            <person name="Lucas S.M."/>
            <person name="Riley R."/>
            <person name="Salamov A.A."/>
            <person name="Hoffmeister D."/>
            <person name="Schwenk D."/>
            <person name="Hadar Y."/>
            <person name="Yarden O."/>
            <person name="de Vries R.P."/>
            <person name="Wiebenga A."/>
            <person name="Stenlid J."/>
            <person name="Eastwood D."/>
            <person name="Grigoriev I.V."/>
            <person name="Berka R.M."/>
            <person name="Blanchette R.A."/>
            <person name="Kersten P."/>
            <person name="Martinez A.T."/>
            <person name="Vicuna R."/>
            <person name="Cullen D."/>
        </authorList>
    </citation>
    <scope>NUCLEOTIDE SEQUENCE [LARGE SCALE GENOMIC DNA]</scope>
    <source>
        <strain evidence="2 3">B</strain>
    </source>
</reference>
<proteinExistence type="predicted"/>
<sequence length="375" mass="41263">MARQLHFTPAATAALVHRRAELIDSGLYLADDNIRTLVCWARLPGSRGRAHQLVVKDADKSSTTEDDADAPSKSPNSADDDAADLTETPKIAEPAHLAIVARISEDKFYMISDANWRPSKYSPHFAEVKASCMLTAPPDTLNLRAFKSDWKVAFGNLLHLQNEIATKGFMEKCGLLSDGSLVKLKHKLFDKNDDGWNSGEEPAANTTPVSEDASTNTESNELESEFHIANWPCWTNEAKAAIEDLKETHTVIPIPVYDHCNRLVKPKQYRAVLQGATVEVHFTLRHWSIGYTASRGGSDSGSGGLDVYSADVFAIHVIRPPPPSTLSSLRKRKVSMKSPVTTPIKRRRVVVPVILSYLVNFLLGPFQLSSPVLSP</sequence>
<dbReference type="HOGENOM" id="CLU_046434_1_1_1"/>
<name>M2PQQ7_CERS8</name>
<accession>M2PQQ7</accession>
<feature type="region of interest" description="Disordered" evidence="1">
    <location>
        <begin position="195"/>
        <end position="221"/>
    </location>
</feature>
<dbReference type="EMBL" id="KB445794">
    <property type="protein sequence ID" value="EMD38894.1"/>
    <property type="molecule type" value="Genomic_DNA"/>
</dbReference>
<keyword evidence="3" id="KW-1185">Reference proteome</keyword>
<feature type="compositionally biased region" description="Basic and acidic residues" evidence="1">
    <location>
        <begin position="54"/>
        <end position="63"/>
    </location>
</feature>
<organism evidence="2 3">
    <name type="scientific">Ceriporiopsis subvermispora (strain B)</name>
    <name type="common">White-rot fungus</name>
    <name type="synonym">Gelatoporia subvermispora</name>
    <dbReference type="NCBI Taxonomy" id="914234"/>
    <lineage>
        <taxon>Eukaryota</taxon>
        <taxon>Fungi</taxon>
        <taxon>Dikarya</taxon>
        <taxon>Basidiomycota</taxon>
        <taxon>Agaricomycotina</taxon>
        <taxon>Agaricomycetes</taxon>
        <taxon>Polyporales</taxon>
        <taxon>Gelatoporiaceae</taxon>
        <taxon>Gelatoporia</taxon>
    </lineage>
</organism>
<dbReference type="AlphaFoldDB" id="M2PQQ7"/>
<feature type="compositionally biased region" description="Polar residues" evidence="1">
    <location>
        <begin position="204"/>
        <end position="213"/>
    </location>
</feature>
<evidence type="ECO:0000313" key="2">
    <source>
        <dbReference type="EMBL" id="EMD38894.1"/>
    </source>
</evidence>
<gene>
    <name evidence="2" type="ORF">CERSUDRAFT_92934</name>
</gene>
<protein>
    <submittedName>
        <fullName evidence="2">Uncharacterized protein</fullName>
    </submittedName>
</protein>
<evidence type="ECO:0000256" key="1">
    <source>
        <dbReference type="SAM" id="MobiDB-lite"/>
    </source>
</evidence>
<dbReference type="Proteomes" id="UP000016930">
    <property type="component" value="Unassembled WGS sequence"/>
</dbReference>